<dbReference type="GO" id="GO:0019899">
    <property type="term" value="F:enzyme binding"/>
    <property type="evidence" value="ECO:0007669"/>
    <property type="project" value="UniProtKB-ARBA"/>
</dbReference>
<gene>
    <name evidence="4" type="ORF">ANCCEY_02384</name>
</gene>
<keyword evidence="1" id="KW-0863">Zinc-finger</keyword>
<dbReference type="GO" id="GO:0003676">
    <property type="term" value="F:nucleic acid binding"/>
    <property type="evidence" value="ECO:0007669"/>
    <property type="project" value="InterPro"/>
</dbReference>
<proteinExistence type="predicted"/>
<evidence type="ECO:0000256" key="2">
    <source>
        <dbReference type="SAM" id="MobiDB-lite"/>
    </source>
</evidence>
<feature type="domain" description="CCHC-type" evidence="3">
    <location>
        <begin position="216"/>
        <end position="231"/>
    </location>
</feature>
<sequence length="248" mass="27506">MAESNNAETNNGDDRRNAARNEHNEVEVAEVPQQARGTPAPAPPRAHIEPQAPAARGGGQARRSPSIRRVNAAERWASMEPRVELAREVGEILDNVLPLGPAGLAGLKEVAKHMHPHQEMDFELARKLYESLSDWPDSYYMLAALDSPEGKVFEEVRKVALCLERTRESGQVSKARTWKDRQAKAKLGKWPQEDGKDSFNRNQEHPSKGSRTAATCFHCGDKGHFLRRCPKLRADAAASNKSSKPTMT</sequence>
<dbReference type="InterPro" id="IPR036875">
    <property type="entry name" value="Znf_CCHC_sf"/>
</dbReference>
<evidence type="ECO:0000313" key="4">
    <source>
        <dbReference type="EMBL" id="EPB78543.1"/>
    </source>
</evidence>
<evidence type="ECO:0000259" key="3">
    <source>
        <dbReference type="PROSITE" id="PS50158"/>
    </source>
</evidence>
<keyword evidence="1" id="KW-0862">Zinc</keyword>
<dbReference type="Gene3D" id="4.10.60.10">
    <property type="entry name" value="Zinc finger, CCHC-type"/>
    <property type="match status" value="1"/>
</dbReference>
<organism evidence="4 5">
    <name type="scientific">Ancylostoma ceylanicum</name>
    <dbReference type="NCBI Taxonomy" id="53326"/>
    <lineage>
        <taxon>Eukaryota</taxon>
        <taxon>Metazoa</taxon>
        <taxon>Ecdysozoa</taxon>
        <taxon>Nematoda</taxon>
        <taxon>Chromadorea</taxon>
        <taxon>Rhabditida</taxon>
        <taxon>Rhabditina</taxon>
        <taxon>Rhabditomorpha</taxon>
        <taxon>Strongyloidea</taxon>
        <taxon>Ancylostomatidae</taxon>
        <taxon>Ancylostomatinae</taxon>
        <taxon>Ancylostoma</taxon>
    </lineage>
</organism>
<accession>A0A0D6M4X9</accession>
<keyword evidence="5" id="KW-1185">Reference proteome</keyword>
<keyword evidence="1" id="KW-0479">Metal-binding</keyword>
<evidence type="ECO:0000256" key="1">
    <source>
        <dbReference type="PROSITE-ProRule" id="PRU00047"/>
    </source>
</evidence>
<name>A0A0D6M4X9_9BILA</name>
<dbReference type="Proteomes" id="UP000054495">
    <property type="component" value="Unassembled WGS sequence"/>
</dbReference>
<feature type="region of interest" description="Disordered" evidence="2">
    <location>
        <begin position="172"/>
        <end position="214"/>
    </location>
</feature>
<dbReference type="PROSITE" id="PS50158">
    <property type="entry name" value="ZF_CCHC"/>
    <property type="match status" value="1"/>
</dbReference>
<feature type="compositionally biased region" description="Basic and acidic residues" evidence="2">
    <location>
        <begin position="12"/>
        <end position="26"/>
    </location>
</feature>
<dbReference type="AlphaFoldDB" id="A0A0D6M4X9"/>
<dbReference type="GO" id="GO:0008270">
    <property type="term" value="F:zinc ion binding"/>
    <property type="evidence" value="ECO:0007669"/>
    <property type="project" value="UniProtKB-KW"/>
</dbReference>
<dbReference type="SMART" id="SM00343">
    <property type="entry name" value="ZnF_C2HC"/>
    <property type="match status" value="1"/>
</dbReference>
<dbReference type="EMBL" id="KE124810">
    <property type="protein sequence ID" value="EPB78543.1"/>
    <property type="molecule type" value="Genomic_DNA"/>
</dbReference>
<protein>
    <submittedName>
        <fullName evidence="4">Zinc knuckle</fullName>
    </submittedName>
</protein>
<dbReference type="Pfam" id="PF00098">
    <property type="entry name" value="zf-CCHC"/>
    <property type="match status" value="1"/>
</dbReference>
<dbReference type="SUPFAM" id="SSF57756">
    <property type="entry name" value="Retrovirus zinc finger-like domains"/>
    <property type="match status" value="1"/>
</dbReference>
<dbReference type="GO" id="GO:0005737">
    <property type="term" value="C:cytoplasm"/>
    <property type="evidence" value="ECO:0007669"/>
    <property type="project" value="UniProtKB-ARBA"/>
</dbReference>
<evidence type="ECO:0000313" key="5">
    <source>
        <dbReference type="Proteomes" id="UP000054495"/>
    </source>
</evidence>
<feature type="region of interest" description="Disordered" evidence="2">
    <location>
        <begin position="1"/>
        <end position="67"/>
    </location>
</feature>
<reference evidence="4 5" key="1">
    <citation type="submission" date="2013-05" db="EMBL/GenBank/DDBJ databases">
        <title>Draft genome of the parasitic nematode Anyclostoma ceylanicum.</title>
        <authorList>
            <person name="Mitreva M."/>
        </authorList>
    </citation>
    <scope>NUCLEOTIDE SEQUENCE [LARGE SCALE GENOMIC DNA]</scope>
</reference>
<dbReference type="InterPro" id="IPR001878">
    <property type="entry name" value="Znf_CCHC"/>
</dbReference>
<feature type="compositionally biased region" description="Basic and acidic residues" evidence="2">
    <location>
        <begin position="191"/>
        <end position="207"/>
    </location>
</feature>